<feature type="region of interest" description="Disordered" evidence="1">
    <location>
        <begin position="147"/>
        <end position="184"/>
    </location>
</feature>
<reference evidence="3 4" key="1">
    <citation type="journal article" date="2018" name="Science">
        <title>The opium poppy genome and morphinan production.</title>
        <authorList>
            <person name="Guo L."/>
            <person name="Winzer T."/>
            <person name="Yang X."/>
            <person name="Li Y."/>
            <person name="Ning Z."/>
            <person name="He Z."/>
            <person name="Teodor R."/>
            <person name="Lu Y."/>
            <person name="Bowser T.A."/>
            <person name="Graham I.A."/>
            <person name="Ye K."/>
        </authorList>
    </citation>
    <scope>NUCLEOTIDE SEQUENCE [LARGE SCALE GENOMIC DNA]</scope>
    <source>
        <strain evidence="4">cv. HN1</strain>
        <tissue evidence="3">Leaves</tissue>
    </source>
</reference>
<proteinExistence type="predicted"/>
<gene>
    <name evidence="3" type="ORF">C5167_031869</name>
</gene>
<feature type="signal peptide" evidence="2">
    <location>
        <begin position="1"/>
        <end position="26"/>
    </location>
</feature>
<dbReference type="Gramene" id="RZC68717">
    <property type="protein sequence ID" value="RZC68717"/>
    <property type="gene ID" value="C5167_031869"/>
</dbReference>
<protein>
    <submittedName>
        <fullName evidence="3">Uncharacterized protein</fullName>
    </submittedName>
</protein>
<evidence type="ECO:0000256" key="1">
    <source>
        <dbReference type="SAM" id="MobiDB-lite"/>
    </source>
</evidence>
<evidence type="ECO:0000313" key="4">
    <source>
        <dbReference type="Proteomes" id="UP000316621"/>
    </source>
</evidence>
<organism evidence="3 4">
    <name type="scientific">Papaver somniferum</name>
    <name type="common">Opium poppy</name>
    <dbReference type="NCBI Taxonomy" id="3469"/>
    <lineage>
        <taxon>Eukaryota</taxon>
        <taxon>Viridiplantae</taxon>
        <taxon>Streptophyta</taxon>
        <taxon>Embryophyta</taxon>
        <taxon>Tracheophyta</taxon>
        <taxon>Spermatophyta</taxon>
        <taxon>Magnoliopsida</taxon>
        <taxon>Ranunculales</taxon>
        <taxon>Papaveraceae</taxon>
        <taxon>Papaveroideae</taxon>
        <taxon>Papaver</taxon>
    </lineage>
</organism>
<dbReference type="EMBL" id="CM010721">
    <property type="protein sequence ID" value="RZC68717.1"/>
    <property type="molecule type" value="Genomic_DNA"/>
</dbReference>
<name>A0A4Y7K726_PAPSO</name>
<evidence type="ECO:0000313" key="3">
    <source>
        <dbReference type="EMBL" id="RZC68717.1"/>
    </source>
</evidence>
<dbReference type="PRINTS" id="PR01217">
    <property type="entry name" value="PRICHEXTENSN"/>
</dbReference>
<evidence type="ECO:0000256" key="2">
    <source>
        <dbReference type="SAM" id="SignalP"/>
    </source>
</evidence>
<dbReference type="Proteomes" id="UP000316621">
    <property type="component" value="Chromosome 7"/>
</dbReference>
<sequence>MARNILSISVVIVSLFVLVGVPGVHSQTKVGCLAGEEMISVPYNGHCETGDCATKLNKLVVPGSTRLTRSMCDPLISCQGCYMRITPSPPPPSNECYPGDEVIKLPYAGSCLECEQKLRKKATKDYTLWRWMCAAYTSCEGCYTRNPPPPPPSPPRPPPSSPSPPQPSPTPPPPPPYPSPDWESSVFPEEMILRNPSTPDKKWCRYKLAEF</sequence>
<feature type="chain" id="PRO_5021220067" evidence="2">
    <location>
        <begin position="27"/>
        <end position="211"/>
    </location>
</feature>
<dbReference type="OrthoDB" id="10336210at2759"/>
<feature type="compositionally biased region" description="Pro residues" evidence="1">
    <location>
        <begin position="147"/>
        <end position="179"/>
    </location>
</feature>
<dbReference type="AlphaFoldDB" id="A0A4Y7K726"/>
<keyword evidence="2" id="KW-0732">Signal</keyword>
<accession>A0A4Y7K726</accession>
<keyword evidence="4" id="KW-1185">Reference proteome</keyword>